<feature type="transmembrane region" description="Helical" evidence="16">
    <location>
        <begin position="82"/>
        <end position="99"/>
    </location>
</feature>
<dbReference type="InterPro" id="IPR050269">
    <property type="entry name" value="ComplexI_Subunit6"/>
</dbReference>
<protein>
    <recommendedName>
        <fullName evidence="4">NADH-ubiquinone oxidoreductase chain 6</fullName>
        <ecNumber evidence="3">7.1.1.2</ecNumber>
    </recommendedName>
    <alternativeName>
        <fullName evidence="14">NADH dehydrogenase subunit 6</fullName>
    </alternativeName>
</protein>
<dbReference type="EMBL" id="KX087288">
    <property type="protein sequence ID" value="ARH53854.1"/>
    <property type="molecule type" value="Genomic_DNA"/>
</dbReference>
<evidence type="ECO:0000256" key="1">
    <source>
        <dbReference type="ARBA" id="ARBA00004225"/>
    </source>
</evidence>
<keyword evidence="7 16" id="KW-0812">Transmembrane</keyword>
<comment type="subcellular location">
    <subcellularLocation>
        <location evidence="1">Mitochondrion membrane</location>
        <topology evidence="1">Multi-pass membrane protein</topology>
    </subcellularLocation>
</comment>
<evidence type="ECO:0000256" key="3">
    <source>
        <dbReference type="ARBA" id="ARBA00012944"/>
    </source>
</evidence>
<evidence type="ECO:0000256" key="9">
    <source>
        <dbReference type="ARBA" id="ARBA00022982"/>
    </source>
</evidence>
<geneLocation type="mitochondrion" evidence="17"/>
<evidence type="ECO:0000256" key="11">
    <source>
        <dbReference type="ARBA" id="ARBA00023027"/>
    </source>
</evidence>
<gene>
    <name evidence="17" type="primary">nad6</name>
</gene>
<evidence type="ECO:0000256" key="12">
    <source>
        <dbReference type="ARBA" id="ARBA00023128"/>
    </source>
</evidence>
<feature type="transmembrane region" description="Helical" evidence="16">
    <location>
        <begin position="21"/>
        <end position="41"/>
    </location>
</feature>
<evidence type="ECO:0000256" key="6">
    <source>
        <dbReference type="ARBA" id="ARBA00022660"/>
    </source>
</evidence>
<dbReference type="GO" id="GO:0008137">
    <property type="term" value="F:NADH dehydrogenase (ubiquinone) activity"/>
    <property type="evidence" value="ECO:0007669"/>
    <property type="project" value="UniProtKB-EC"/>
</dbReference>
<dbReference type="EC" id="7.1.1.2" evidence="3"/>
<keyword evidence="5" id="KW-0813">Transport</keyword>
<keyword evidence="11" id="KW-0520">NAD</keyword>
<evidence type="ECO:0000256" key="8">
    <source>
        <dbReference type="ARBA" id="ARBA00022967"/>
    </source>
</evidence>
<feature type="transmembrane region" description="Helical" evidence="16">
    <location>
        <begin position="47"/>
        <end position="70"/>
    </location>
</feature>
<keyword evidence="10 16" id="KW-1133">Transmembrane helix</keyword>
<accession>A0A343C1G1</accession>
<feature type="transmembrane region" description="Helical" evidence="16">
    <location>
        <begin position="140"/>
        <end position="160"/>
    </location>
</feature>
<dbReference type="AlphaFoldDB" id="A0A343C1G1"/>
<evidence type="ECO:0000256" key="10">
    <source>
        <dbReference type="ARBA" id="ARBA00022989"/>
    </source>
</evidence>
<evidence type="ECO:0000256" key="2">
    <source>
        <dbReference type="ARBA" id="ARBA00005698"/>
    </source>
</evidence>
<keyword evidence="12 17" id="KW-0496">Mitochondrion</keyword>
<dbReference type="GO" id="GO:0031966">
    <property type="term" value="C:mitochondrial membrane"/>
    <property type="evidence" value="ECO:0007669"/>
    <property type="project" value="UniProtKB-SubCell"/>
</dbReference>
<keyword evidence="6" id="KW-0679">Respiratory chain</keyword>
<sequence length="171" mass="20088">MYMFMINCLILNMIFISLNHPLSMGLILLIQTLSITILSSFMCYSFWMSYIIFLIMVGGMLILFIYMTSIVSNEKFKFSMKYSSFMMLISFLMISFLVLDKTFIYQSIKTVEMIKIDNINSLMPENKLMLNKIYNYPNNFITILLINYLLMTLIIVVKITDINSGPLRQKF</sequence>
<dbReference type="PANTHER" id="PTHR11435">
    <property type="entry name" value="NADH UBIQUINONE OXIDOREDUCTASE SUBUNIT ND6"/>
    <property type="match status" value="1"/>
</dbReference>
<evidence type="ECO:0000256" key="5">
    <source>
        <dbReference type="ARBA" id="ARBA00022448"/>
    </source>
</evidence>
<keyword evidence="13 16" id="KW-0472">Membrane</keyword>
<name>A0A343C1G1_9COLE</name>
<evidence type="ECO:0000256" key="15">
    <source>
        <dbReference type="ARBA" id="ARBA00049551"/>
    </source>
</evidence>
<organism evidence="17">
    <name type="scientific">Elodes minuta</name>
    <dbReference type="NCBI Taxonomy" id="877997"/>
    <lineage>
        <taxon>Eukaryota</taxon>
        <taxon>Metazoa</taxon>
        <taxon>Ecdysozoa</taxon>
        <taxon>Arthropoda</taxon>
        <taxon>Hexapoda</taxon>
        <taxon>Insecta</taxon>
        <taxon>Pterygota</taxon>
        <taxon>Neoptera</taxon>
        <taxon>Endopterygota</taxon>
        <taxon>Coleoptera</taxon>
        <taxon>Polyphaga</taxon>
        <taxon>Elateriformia</taxon>
        <taxon>Scirtoidea</taxon>
        <taxon>Scirtidae</taxon>
        <taxon>Elodes</taxon>
    </lineage>
</organism>
<keyword evidence="9" id="KW-0249">Electron transport</keyword>
<evidence type="ECO:0000256" key="16">
    <source>
        <dbReference type="SAM" id="Phobius"/>
    </source>
</evidence>
<evidence type="ECO:0000313" key="17">
    <source>
        <dbReference type="EMBL" id="ARH53854.1"/>
    </source>
</evidence>
<evidence type="ECO:0000256" key="13">
    <source>
        <dbReference type="ARBA" id="ARBA00023136"/>
    </source>
</evidence>
<keyword evidence="8" id="KW-1278">Translocase</keyword>
<dbReference type="PANTHER" id="PTHR11435:SF1">
    <property type="entry name" value="NADH-UBIQUINONE OXIDOREDUCTASE CHAIN 6"/>
    <property type="match status" value="1"/>
</dbReference>
<evidence type="ECO:0000256" key="14">
    <source>
        <dbReference type="ARBA" id="ARBA00031019"/>
    </source>
</evidence>
<proteinExistence type="inferred from homology"/>
<comment type="similarity">
    <text evidence="2">Belongs to the complex I subunit 6 family.</text>
</comment>
<evidence type="ECO:0000256" key="4">
    <source>
        <dbReference type="ARBA" id="ARBA00021095"/>
    </source>
</evidence>
<evidence type="ECO:0000256" key="7">
    <source>
        <dbReference type="ARBA" id="ARBA00022692"/>
    </source>
</evidence>
<comment type="catalytic activity">
    <reaction evidence="15">
        <text>a ubiquinone + NADH + 5 H(+)(in) = a ubiquinol + NAD(+) + 4 H(+)(out)</text>
        <dbReference type="Rhea" id="RHEA:29091"/>
        <dbReference type="Rhea" id="RHEA-COMP:9565"/>
        <dbReference type="Rhea" id="RHEA-COMP:9566"/>
        <dbReference type="ChEBI" id="CHEBI:15378"/>
        <dbReference type="ChEBI" id="CHEBI:16389"/>
        <dbReference type="ChEBI" id="CHEBI:17976"/>
        <dbReference type="ChEBI" id="CHEBI:57540"/>
        <dbReference type="ChEBI" id="CHEBI:57945"/>
        <dbReference type="EC" id="7.1.1.2"/>
    </reaction>
</comment>
<reference evidence="17" key="1">
    <citation type="submission" date="2016-04" db="EMBL/GenBank/DDBJ databases">
        <title>Mitochondria of beetle species.</title>
        <authorList>
            <person name="Hunter A."/>
            <person name="Moriniere J."/>
            <person name="Tang P."/>
            <person name="Linard B."/>
            <person name="Crampton-Platt A."/>
            <person name="Vogler A.P."/>
        </authorList>
    </citation>
    <scope>NUCLEOTIDE SEQUENCE</scope>
</reference>